<dbReference type="InterPro" id="IPR011075">
    <property type="entry name" value="TetR_C"/>
</dbReference>
<evidence type="ECO:0000256" key="4">
    <source>
        <dbReference type="PROSITE-ProRule" id="PRU00335"/>
    </source>
</evidence>
<evidence type="ECO:0000256" key="3">
    <source>
        <dbReference type="ARBA" id="ARBA00023163"/>
    </source>
</evidence>
<reference evidence="7" key="1">
    <citation type="journal article" date="2019" name="Int. J. Syst. Evol. Microbiol.">
        <title>The Global Catalogue of Microorganisms (GCM) 10K type strain sequencing project: providing services to taxonomists for standard genome sequencing and annotation.</title>
        <authorList>
            <consortium name="The Broad Institute Genomics Platform"/>
            <consortium name="The Broad Institute Genome Sequencing Center for Infectious Disease"/>
            <person name="Wu L."/>
            <person name="Ma J."/>
        </authorList>
    </citation>
    <scope>NUCLEOTIDE SEQUENCE [LARGE SCALE GENOMIC DNA]</scope>
    <source>
        <strain evidence="7">CGMCC 1.10698</strain>
    </source>
</reference>
<gene>
    <name evidence="6" type="ORF">ACFOW9_11550</name>
</gene>
<keyword evidence="3" id="KW-0804">Transcription</keyword>
<feature type="DNA-binding region" description="H-T-H motif" evidence="4">
    <location>
        <begin position="41"/>
        <end position="60"/>
    </location>
</feature>
<dbReference type="InterPro" id="IPR001647">
    <property type="entry name" value="HTH_TetR"/>
</dbReference>
<dbReference type="RefSeq" id="WP_230067058.1">
    <property type="nucleotide sequence ID" value="NZ_BAABLL010000008.1"/>
</dbReference>
<dbReference type="SUPFAM" id="SSF46689">
    <property type="entry name" value="Homeodomain-like"/>
    <property type="match status" value="1"/>
</dbReference>
<dbReference type="Gene3D" id="1.10.357.10">
    <property type="entry name" value="Tetracycline Repressor, domain 2"/>
    <property type="match status" value="1"/>
</dbReference>
<proteinExistence type="predicted"/>
<keyword evidence="1" id="KW-0805">Transcription regulation</keyword>
<dbReference type="Gene3D" id="1.10.10.60">
    <property type="entry name" value="Homeodomain-like"/>
    <property type="match status" value="1"/>
</dbReference>
<evidence type="ECO:0000259" key="5">
    <source>
        <dbReference type="PROSITE" id="PS50977"/>
    </source>
</evidence>
<sequence length="198" mass="21574">MNTPSSPSGIARPGGRTARTAGAAHNAVLALIAERGREGLTMREISDRSGLHEATLYRRWRNVDTLVLDAATQQISRDSPIPDTGSLRGDLRAWAESTAAQIVLPGGFSLFEALSRSDVTGSGGDEDTILRREQARGYLKQRSAQLDQAFERARIRGENVPEASDVLDRILAPLYLRVVFGYRRADEGLDALIDGAMR</sequence>
<evidence type="ECO:0000313" key="6">
    <source>
        <dbReference type="EMBL" id="MFC4266237.1"/>
    </source>
</evidence>
<dbReference type="Pfam" id="PF16859">
    <property type="entry name" value="TetR_C_11"/>
    <property type="match status" value="1"/>
</dbReference>
<dbReference type="InterPro" id="IPR036271">
    <property type="entry name" value="Tet_transcr_reg_TetR-rel_C_sf"/>
</dbReference>
<dbReference type="Proteomes" id="UP001595773">
    <property type="component" value="Unassembled WGS sequence"/>
</dbReference>
<accession>A0ABV8R2G9</accession>
<feature type="domain" description="HTH tetR-type" evidence="5">
    <location>
        <begin position="18"/>
        <end position="78"/>
    </location>
</feature>
<name>A0ABV8R2G9_9MICC</name>
<dbReference type="InterPro" id="IPR009057">
    <property type="entry name" value="Homeodomain-like_sf"/>
</dbReference>
<keyword evidence="7" id="KW-1185">Reference proteome</keyword>
<comment type="caution">
    <text evidence="6">The sequence shown here is derived from an EMBL/GenBank/DDBJ whole genome shotgun (WGS) entry which is preliminary data.</text>
</comment>
<dbReference type="Pfam" id="PF00440">
    <property type="entry name" value="TetR_N"/>
    <property type="match status" value="1"/>
</dbReference>
<protein>
    <submittedName>
        <fullName evidence="6">TetR/AcrR family transcriptional regulator</fullName>
    </submittedName>
</protein>
<dbReference type="EMBL" id="JBHSCQ010000017">
    <property type="protein sequence ID" value="MFC4266237.1"/>
    <property type="molecule type" value="Genomic_DNA"/>
</dbReference>
<evidence type="ECO:0000313" key="7">
    <source>
        <dbReference type="Proteomes" id="UP001595773"/>
    </source>
</evidence>
<dbReference type="SUPFAM" id="SSF48498">
    <property type="entry name" value="Tetracyclin repressor-like, C-terminal domain"/>
    <property type="match status" value="1"/>
</dbReference>
<evidence type="ECO:0000256" key="2">
    <source>
        <dbReference type="ARBA" id="ARBA00023125"/>
    </source>
</evidence>
<dbReference type="PROSITE" id="PS50977">
    <property type="entry name" value="HTH_TETR_2"/>
    <property type="match status" value="1"/>
</dbReference>
<organism evidence="6 7">
    <name type="scientific">Arthrobacter cryoconiti</name>
    <dbReference type="NCBI Taxonomy" id="748907"/>
    <lineage>
        <taxon>Bacteria</taxon>
        <taxon>Bacillati</taxon>
        <taxon>Actinomycetota</taxon>
        <taxon>Actinomycetes</taxon>
        <taxon>Micrococcales</taxon>
        <taxon>Micrococcaceae</taxon>
        <taxon>Arthrobacter</taxon>
    </lineage>
</organism>
<keyword evidence="2 4" id="KW-0238">DNA-binding</keyword>
<evidence type="ECO:0000256" key="1">
    <source>
        <dbReference type="ARBA" id="ARBA00023015"/>
    </source>
</evidence>